<dbReference type="RefSeq" id="WP_087034939.1">
    <property type="nucleotide sequence ID" value="NZ_CP021377.1"/>
</dbReference>
<feature type="domain" description="Ancillary SecYEG translocon subunit/Cell division coordinator CpoB TPR" evidence="9">
    <location>
        <begin position="15"/>
        <end position="205"/>
    </location>
</feature>
<keyword evidence="3" id="KW-1003">Cell membrane</keyword>
<keyword evidence="4 8" id="KW-0812">Transmembrane</keyword>
<keyword evidence="7" id="KW-0143">Chaperone</keyword>
<evidence type="ECO:0000256" key="1">
    <source>
        <dbReference type="ARBA" id="ARBA00004167"/>
    </source>
</evidence>
<name>A0A1Y0D2V0_9GAMM</name>
<evidence type="ECO:0000256" key="7">
    <source>
        <dbReference type="ARBA" id="ARBA00023186"/>
    </source>
</evidence>
<evidence type="ECO:0000256" key="8">
    <source>
        <dbReference type="SAM" id="Phobius"/>
    </source>
</evidence>
<dbReference type="AlphaFoldDB" id="A0A1Y0D2V0"/>
<dbReference type="EMBL" id="CP021377">
    <property type="protein sequence ID" value="ART81850.1"/>
    <property type="molecule type" value="Genomic_DNA"/>
</dbReference>
<dbReference type="KEGG" id="opf:CBP31_03770"/>
<dbReference type="InterPro" id="IPR026039">
    <property type="entry name" value="YfgM"/>
</dbReference>
<gene>
    <name evidence="10" type="ORF">CBP31_03770</name>
</gene>
<accession>A0A1Y0D2V0</accession>
<proteinExistence type="predicted"/>
<evidence type="ECO:0000256" key="3">
    <source>
        <dbReference type="ARBA" id="ARBA00022475"/>
    </source>
</evidence>
<reference evidence="10 11" key="1">
    <citation type="journal article" date="2014" name="Int. J. Syst. Evol. Microbiol.">
        <title>Oceanisphaera profunda sp. nov., a marine bacterium isolated from deep-sea sediment, and emended description of the genus Oceanisphaera.</title>
        <authorList>
            <person name="Xu Z."/>
            <person name="Zhang X.Y."/>
            <person name="Su H.N."/>
            <person name="Yu Z.C."/>
            <person name="Liu C."/>
            <person name="Li H."/>
            <person name="Chen X.L."/>
            <person name="Song X.Y."/>
            <person name="Xie B.B."/>
            <person name="Qin Q.L."/>
            <person name="Zhou B.C."/>
            <person name="Shi M."/>
            <person name="Huang Y."/>
            <person name="Zhang Y.Z."/>
        </authorList>
    </citation>
    <scope>NUCLEOTIDE SEQUENCE [LARGE SCALE GENOMIC DNA]</scope>
    <source>
        <strain evidence="10 11">SM1222</strain>
    </source>
</reference>
<dbReference type="OrthoDB" id="9789675at2"/>
<keyword evidence="6 8" id="KW-0472">Membrane</keyword>
<dbReference type="Pfam" id="PF09976">
    <property type="entry name" value="TPR_21"/>
    <property type="match status" value="1"/>
</dbReference>
<evidence type="ECO:0000259" key="9">
    <source>
        <dbReference type="Pfam" id="PF09976"/>
    </source>
</evidence>
<dbReference type="GO" id="GO:0005886">
    <property type="term" value="C:plasma membrane"/>
    <property type="evidence" value="ECO:0007669"/>
    <property type="project" value="UniProtKB-SubCell"/>
</dbReference>
<feature type="transmembrane region" description="Helical" evidence="8">
    <location>
        <begin position="21"/>
        <end position="42"/>
    </location>
</feature>
<sequence>MDFNSTEEQQLETLKRWWAEYGKSIILGAVVGLGGLFGWRYYQEHQVETRAAGADNFANVSTQLATQGPDAFTEVAAFVEQNQGNNYGELAALLLAGEAVKANQLPLAQQQLEFALANTKDAAISETIRLRLARVLLAQDKADEAQAQLNGVKQDAFSAQRSEIQGDLYSAQGNTDEAYKAYQAAEEAGGLNNNPALKLKLDNLAVNPAATPAESDKV</sequence>
<dbReference type="PANTHER" id="PTHR38035">
    <property type="entry name" value="UPF0070 PROTEIN YFGM"/>
    <property type="match status" value="1"/>
</dbReference>
<keyword evidence="11" id="KW-1185">Reference proteome</keyword>
<organism evidence="10 11">
    <name type="scientific">Oceanisphaera profunda</name>
    <dbReference type="NCBI Taxonomy" id="1416627"/>
    <lineage>
        <taxon>Bacteria</taxon>
        <taxon>Pseudomonadati</taxon>
        <taxon>Pseudomonadota</taxon>
        <taxon>Gammaproteobacteria</taxon>
        <taxon>Aeromonadales</taxon>
        <taxon>Aeromonadaceae</taxon>
        <taxon>Oceanisphaera</taxon>
    </lineage>
</organism>
<evidence type="ECO:0000256" key="2">
    <source>
        <dbReference type="ARBA" id="ARBA00004236"/>
    </source>
</evidence>
<evidence type="ECO:0000313" key="11">
    <source>
        <dbReference type="Proteomes" id="UP000243937"/>
    </source>
</evidence>
<dbReference type="PANTHER" id="PTHR38035:SF1">
    <property type="entry name" value="ANCILLARY SECYEG TRANSLOCON SUBUNIT"/>
    <property type="match status" value="1"/>
</dbReference>
<evidence type="ECO:0000256" key="4">
    <source>
        <dbReference type="ARBA" id="ARBA00022692"/>
    </source>
</evidence>
<comment type="subcellular location">
    <subcellularLocation>
        <location evidence="2">Cell membrane</location>
    </subcellularLocation>
    <subcellularLocation>
        <location evidence="1">Membrane</location>
        <topology evidence="1">Single-pass membrane protein</topology>
    </subcellularLocation>
</comment>
<protein>
    <recommendedName>
        <fullName evidence="9">Ancillary SecYEG translocon subunit/Cell division coordinator CpoB TPR domain-containing protein</fullName>
    </recommendedName>
</protein>
<dbReference type="PIRSF" id="PIRSF006170">
    <property type="entry name" value="YfgM"/>
    <property type="match status" value="1"/>
</dbReference>
<evidence type="ECO:0000256" key="5">
    <source>
        <dbReference type="ARBA" id="ARBA00022989"/>
    </source>
</evidence>
<keyword evidence="5 8" id="KW-1133">Transmembrane helix</keyword>
<dbReference type="GO" id="GO:0044877">
    <property type="term" value="F:protein-containing complex binding"/>
    <property type="evidence" value="ECO:0007669"/>
    <property type="project" value="InterPro"/>
</dbReference>
<evidence type="ECO:0000256" key="6">
    <source>
        <dbReference type="ARBA" id="ARBA00023136"/>
    </source>
</evidence>
<dbReference type="InterPro" id="IPR018704">
    <property type="entry name" value="SecYEG/CpoB_TPR"/>
</dbReference>
<dbReference type="Proteomes" id="UP000243937">
    <property type="component" value="Chromosome"/>
</dbReference>
<evidence type="ECO:0000313" key="10">
    <source>
        <dbReference type="EMBL" id="ART81850.1"/>
    </source>
</evidence>